<dbReference type="EMBL" id="AZBU02000002">
    <property type="protein sequence ID" value="TKR95569.1"/>
    <property type="molecule type" value="Genomic_DNA"/>
</dbReference>
<dbReference type="Proteomes" id="UP000298663">
    <property type="component" value="Unassembled WGS sequence"/>
</dbReference>
<keyword evidence="3" id="KW-1185">Reference proteome</keyword>
<accession>A0A4U5PG55</accession>
<feature type="compositionally biased region" description="Basic residues" evidence="1">
    <location>
        <begin position="16"/>
        <end position="37"/>
    </location>
</feature>
<feature type="region of interest" description="Disordered" evidence="1">
    <location>
        <begin position="1"/>
        <end position="46"/>
    </location>
</feature>
<comment type="caution">
    <text evidence="2">The sequence shown here is derived from an EMBL/GenBank/DDBJ whole genome shotgun (WGS) entry which is preliminary data.</text>
</comment>
<organism evidence="2 3">
    <name type="scientific">Steinernema carpocapsae</name>
    <name type="common">Entomopathogenic nematode</name>
    <dbReference type="NCBI Taxonomy" id="34508"/>
    <lineage>
        <taxon>Eukaryota</taxon>
        <taxon>Metazoa</taxon>
        <taxon>Ecdysozoa</taxon>
        <taxon>Nematoda</taxon>
        <taxon>Chromadorea</taxon>
        <taxon>Rhabditida</taxon>
        <taxon>Tylenchina</taxon>
        <taxon>Panagrolaimomorpha</taxon>
        <taxon>Strongyloidoidea</taxon>
        <taxon>Steinernematidae</taxon>
        <taxon>Steinernema</taxon>
    </lineage>
</organism>
<gene>
    <name evidence="2" type="ORF">L596_009719</name>
</gene>
<name>A0A4U5PG55_STECR</name>
<sequence>MLANDLNGHAVYIPNNKRRNTKSSPGRTKRYNKKRRHDGWMSSSKIRLSPRKARGCALELRFVIRRGRRCAAR</sequence>
<evidence type="ECO:0000313" key="2">
    <source>
        <dbReference type="EMBL" id="TKR95569.1"/>
    </source>
</evidence>
<protein>
    <submittedName>
        <fullName evidence="2">Uncharacterized protein</fullName>
    </submittedName>
</protein>
<dbReference type="AlphaFoldDB" id="A0A4U5PG55"/>
<reference evidence="2 3" key="1">
    <citation type="journal article" date="2015" name="Genome Biol.">
        <title>Comparative genomics of Steinernema reveals deeply conserved gene regulatory networks.</title>
        <authorList>
            <person name="Dillman A.R."/>
            <person name="Macchietto M."/>
            <person name="Porter C.F."/>
            <person name="Rogers A."/>
            <person name="Williams B."/>
            <person name="Antoshechkin I."/>
            <person name="Lee M.M."/>
            <person name="Goodwin Z."/>
            <person name="Lu X."/>
            <person name="Lewis E.E."/>
            <person name="Goodrich-Blair H."/>
            <person name="Stock S.P."/>
            <person name="Adams B.J."/>
            <person name="Sternberg P.W."/>
            <person name="Mortazavi A."/>
        </authorList>
    </citation>
    <scope>NUCLEOTIDE SEQUENCE [LARGE SCALE GENOMIC DNA]</scope>
    <source>
        <strain evidence="2 3">ALL</strain>
    </source>
</reference>
<reference evidence="2 3" key="2">
    <citation type="journal article" date="2019" name="G3 (Bethesda)">
        <title>Hybrid Assembly of the Genome of the Entomopathogenic Nematode Steinernema carpocapsae Identifies the X-Chromosome.</title>
        <authorList>
            <person name="Serra L."/>
            <person name="Macchietto M."/>
            <person name="Macias-Munoz A."/>
            <person name="McGill C.J."/>
            <person name="Rodriguez I.M."/>
            <person name="Rodriguez B."/>
            <person name="Murad R."/>
            <person name="Mortazavi A."/>
        </authorList>
    </citation>
    <scope>NUCLEOTIDE SEQUENCE [LARGE SCALE GENOMIC DNA]</scope>
    <source>
        <strain evidence="2 3">ALL</strain>
    </source>
</reference>
<evidence type="ECO:0000313" key="3">
    <source>
        <dbReference type="Proteomes" id="UP000298663"/>
    </source>
</evidence>
<evidence type="ECO:0000256" key="1">
    <source>
        <dbReference type="SAM" id="MobiDB-lite"/>
    </source>
</evidence>
<proteinExistence type="predicted"/>